<evidence type="ECO:0000313" key="2">
    <source>
        <dbReference type="Proteomes" id="UP000054544"/>
    </source>
</evidence>
<sequence length="139" mass="15751">MDRLIELGSKQHYFQPDSLIEFIPFAGVRWPLKFADEGIEVLEKFTSLVIEDEPHSGPSVHNENIILSRLRHNLRQHKSHIETTNCTVAKLASRIQLSLNMQLSVCDIADSNLLSSIAELAKEFYPRLQEITALVAVTL</sequence>
<gene>
    <name evidence="1" type="ORF">H634G_11171</name>
</gene>
<accession>A0A0D9NI43</accession>
<reference evidence="2" key="1">
    <citation type="journal article" date="2014" name="BMC Genomics">
        <title>The genome sequence of the biocontrol fungus Metarhizium anisopliae and comparative genomics of Metarhizium species.</title>
        <authorList>
            <person name="Pattemore J.A."/>
            <person name="Hane J.K."/>
            <person name="Williams A.H."/>
            <person name="Wilson B.A."/>
            <person name="Stodart B.J."/>
            <person name="Ash G.J."/>
        </authorList>
    </citation>
    <scope>NUCLEOTIDE SEQUENCE [LARGE SCALE GENOMIC DNA]</scope>
    <source>
        <strain evidence="2">BRIP 53293</strain>
    </source>
</reference>
<name>A0A0D9NI43_METAN</name>
<dbReference type="Proteomes" id="UP000054544">
    <property type="component" value="Unassembled WGS sequence"/>
</dbReference>
<protein>
    <submittedName>
        <fullName evidence="1">Uncharacterized protein</fullName>
    </submittedName>
</protein>
<dbReference type="EMBL" id="KE384800">
    <property type="protein sequence ID" value="KJK73571.1"/>
    <property type="molecule type" value="Genomic_DNA"/>
</dbReference>
<dbReference type="AlphaFoldDB" id="A0A0D9NI43"/>
<keyword evidence="2" id="KW-1185">Reference proteome</keyword>
<proteinExistence type="predicted"/>
<organism evidence="1 2">
    <name type="scientific">Metarhizium anisopliae BRIP 53293</name>
    <dbReference type="NCBI Taxonomy" id="1291518"/>
    <lineage>
        <taxon>Eukaryota</taxon>
        <taxon>Fungi</taxon>
        <taxon>Dikarya</taxon>
        <taxon>Ascomycota</taxon>
        <taxon>Pezizomycotina</taxon>
        <taxon>Sordariomycetes</taxon>
        <taxon>Hypocreomycetidae</taxon>
        <taxon>Hypocreales</taxon>
        <taxon>Clavicipitaceae</taxon>
        <taxon>Metarhizium</taxon>
    </lineage>
</organism>
<evidence type="ECO:0000313" key="1">
    <source>
        <dbReference type="EMBL" id="KJK73571.1"/>
    </source>
</evidence>